<dbReference type="Proteomes" id="UP000054565">
    <property type="component" value="Unassembled WGS sequence"/>
</dbReference>
<name>A0A0J7B8R6_COCIT</name>
<reference evidence="2" key="1">
    <citation type="journal article" date="2010" name="Genome Res.">
        <title>Population genomic sequencing of Coccidioides fungi reveals recent hybridization and transposon control.</title>
        <authorList>
            <person name="Neafsey D.E."/>
            <person name="Barker B.M."/>
            <person name="Sharpton T.J."/>
            <person name="Stajich J.E."/>
            <person name="Park D.J."/>
            <person name="Whiston E."/>
            <person name="Hung C.-Y."/>
            <person name="McMahan C."/>
            <person name="White J."/>
            <person name="Sykes S."/>
            <person name="Heiman D."/>
            <person name="Young S."/>
            <person name="Zeng Q."/>
            <person name="Abouelleil A."/>
            <person name="Aftuck L."/>
            <person name="Bessette D."/>
            <person name="Brown A."/>
            <person name="FitzGerald M."/>
            <person name="Lui A."/>
            <person name="Macdonald J.P."/>
            <person name="Priest M."/>
            <person name="Orbach M.J."/>
            <person name="Galgiani J.N."/>
            <person name="Kirkland T.N."/>
            <person name="Cole G.T."/>
            <person name="Birren B.W."/>
            <person name="Henn M.R."/>
            <person name="Taylor J.W."/>
            <person name="Rounsley S.D."/>
        </authorList>
    </citation>
    <scope>NUCLEOTIDE SEQUENCE [LARGE SCALE GENOMIC DNA]</scope>
    <source>
        <strain evidence="2">RMSCC 2394</strain>
    </source>
</reference>
<accession>A0A0J7B8R6</accession>
<proteinExistence type="predicted"/>
<sequence length="124" mass="13917">MPLLCAVGHQSIANARESVRKFDDIGFSRTELQLHDSWEILLTTVTPITHLPRPDLSSTPATGSIASALSRQYIITQPYGESLLKCRQEPTFLMARSAVLVIQDKLFRQTFPSDFNTLIKALSW</sequence>
<dbReference type="AlphaFoldDB" id="A0A0J7B8R6"/>
<organism evidence="1 2">
    <name type="scientific">Coccidioides immitis RMSCC 2394</name>
    <dbReference type="NCBI Taxonomy" id="404692"/>
    <lineage>
        <taxon>Eukaryota</taxon>
        <taxon>Fungi</taxon>
        <taxon>Dikarya</taxon>
        <taxon>Ascomycota</taxon>
        <taxon>Pezizomycotina</taxon>
        <taxon>Eurotiomycetes</taxon>
        <taxon>Eurotiomycetidae</taxon>
        <taxon>Onygenales</taxon>
        <taxon>Onygenaceae</taxon>
        <taxon>Coccidioides</taxon>
    </lineage>
</organism>
<dbReference type="EMBL" id="DS028096">
    <property type="protein sequence ID" value="KMP06367.1"/>
    <property type="molecule type" value="Genomic_DNA"/>
</dbReference>
<gene>
    <name evidence="1" type="ORF">CIRG_06048</name>
</gene>
<protein>
    <submittedName>
        <fullName evidence="1">Uncharacterized protein</fullName>
    </submittedName>
</protein>
<evidence type="ECO:0000313" key="1">
    <source>
        <dbReference type="EMBL" id="KMP06367.1"/>
    </source>
</evidence>
<evidence type="ECO:0000313" key="2">
    <source>
        <dbReference type="Proteomes" id="UP000054565"/>
    </source>
</evidence>